<feature type="binding site" evidence="9">
    <location>
        <position position="47"/>
    </location>
    <ligand>
        <name>Ca(2+)</name>
        <dbReference type="ChEBI" id="CHEBI:29108"/>
    </ligand>
</feature>
<evidence type="ECO:0000256" key="9">
    <source>
        <dbReference type="PIRSR" id="PIRSR601211-2"/>
    </source>
</evidence>
<dbReference type="PANTHER" id="PTHR11716:SF10">
    <property type="entry name" value="PHOSPHOLIPASE A2 GROUP V"/>
    <property type="match status" value="1"/>
</dbReference>
<dbReference type="eggNOG" id="KOG4087">
    <property type="taxonomic scope" value="Eukaryota"/>
</dbReference>
<comment type="similarity">
    <text evidence="2 11">Belongs to the phospholipase A2 family.</text>
</comment>
<dbReference type="GO" id="GO:0005509">
    <property type="term" value="F:calcium ion binding"/>
    <property type="evidence" value="ECO:0007669"/>
    <property type="project" value="InterPro"/>
</dbReference>
<dbReference type="EMBL" id="AAQR03020775">
    <property type="status" value="NOT_ANNOTATED_CDS"/>
    <property type="molecule type" value="Genomic_DNA"/>
</dbReference>
<dbReference type="InterPro" id="IPR036444">
    <property type="entry name" value="PLipase_A2_dom_sf"/>
</dbReference>
<evidence type="ECO:0000256" key="7">
    <source>
        <dbReference type="ARBA" id="ARBA00049039"/>
    </source>
</evidence>
<keyword evidence="15" id="KW-1185">Reference proteome</keyword>
<feature type="disulfide bond" evidence="10">
    <location>
        <begin position="48"/>
        <end position="66"/>
    </location>
</feature>
<protein>
    <recommendedName>
        <fullName evidence="12">Phospholipase A2</fullName>
        <ecNumber evidence="12">3.1.1.4</ecNumber>
    </recommendedName>
</protein>
<accession>H0WKR6</accession>
<dbReference type="EMBL" id="AAQR03020776">
    <property type="status" value="NOT_ANNOTATED_CDS"/>
    <property type="molecule type" value="Genomic_DNA"/>
</dbReference>
<feature type="disulfide bond" evidence="10">
    <location>
        <begin position="65"/>
        <end position="119"/>
    </location>
</feature>
<dbReference type="GO" id="GO:0090265">
    <property type="term" value="P:positive regulation of immune complex clearance by monocytes and macrophages"/>
    <property type="evidence" value="ECO:0007669"/>
    <property type="project" value="Ensembl"/>
</dbReference>
<reference evidence="14" key="3">
    <citation type="submission" date="2025-09" db="UniProtKB">
        <authorList>
            <consortium name="Ensembl"/>
        </authorList>
    </citation>
    <scope>IDENTIFICATION</scope>
</reference>
<dbReference type="GeneTree" id="ENSGT00940000162222"/>
<dbReference type="Gene3D" id="1.20.90.10">
    <property type="entry name" value="Phospholipase A2 domain"/>
    <property type="match status" value="1"/>
</dbReference>
<dbReference type="HOGENOM" id="CLU_090683_3_0_1"/>
<dbReference type="GO" id="GO:0005576">
    <property type="term" value="C:extracellular region"/>
    <property type="evidence" value="ECO:0007669"/>
    <property type="project" value="UniProtKB-SubCell"/>
</dbReference>
<feature type="active site" evidence="8">
    <location>
        <position position="69"/>
    </location>
</feature>
<dbReference type="InterPro" id="IPR016090">
    <property type="entry name" value="PLA2-like_dom"/>
</dbReference>
<dbReference type="GO" id="GO:0047498">
    <property type="term" value="F:calcium-dependent phospholipase A2 activity"/>
    <property type="evidence" value="ECO:0007669"/>
    <property type="project" value="TreeGrafter"/>
</dbReference>
<dbReference type="FunCoup" id="H0WKR6">
    <property type="interactions" value="459"/>
</dbReference>
<dbReference type="EC" id="3.1.1.4" evidence="12"/>
<dbReference type="EMBL" id="AAQR03020773">
    <property type="status" value="NOT_ANNOTATED_CDS"/>
    <property type="molecule type" value="Genomic_DNA"/>
</dbReference>
<feature type="binding site" evidence="9">
    <location>
        <position position="51"/>
    </location>
    <ligand>
        <name>Ca(2+)</name>
        <dbReference type="ChEBI" id="CHEBI:29108"/>
    </ligand>
</feature>
<comment type="catalytic activity">
    <reaction evidence="7">
        <text>1-hexadecanoyl-2-(9Z,12Z-octadecadienoyl)-sn-glycero-3-phosphoethanolamine + H2O = 1-hexadecanoyl-sn-glycero-3-phosphoethanolamine + (9Z,12Z)-octadecadienoate + H(+)</text>
        <dbReference type="Rhea" id="RHEA:40815"/>
        <dbReference type="ChEBI" id="CHEBI:15377"/>
        <dbReference type="ChEBI" id="CHEBI:15378"/>
        <dbReference type="ChEBI" id="CHEBI:30245"/>
        <dbReference type="ChEBI" id="CHEBI:73004"/>
        <dbReference type="ChEBI" id="CHEBI:73008"/>
    </reaction>
    <physiologicalReaction direction="left-to-right" evidence="7">
        <dbReference type="Rhea" id="RHEA:40816"/>
    </physiologicalReaction>
</comment>
<dbReference type="CDD" id="cd00125">
    <property type="entry name" value="PLA2c"/>
    <property type="match status" value="1"/>
</dbReference>
<keyword evidence="3 12" id="KW-0964">Secreted</keyword>
<organism evidence="14 15">
    <name type="scientific">Otolemur garnettii</name>
    <name type="common">Small-eared galago</name>
    <name type="synonym">Garnett's greater bushbaby</name>
    <dbReference type="NCBI Taxonomy" id="30611"/>
    <lineage>
        <taxon>Eukaryota</taxon>
        <taxon>Metazoa</taxon>
        <taxon>Chordata</taxon>
        <taxon>Craniata</taxon>
        <taxon>Vertebrata</taxon>
        <taxon>Euteleostomi</taxon>
        <taxon>Mammalia</taxon>
        <taxon>Eutheria</taxon>
        <taxon>Euarchontoglires</taxon>
        <taxon>Primates</taxon>
        <taxon>Strepsirrhini</taxon>
        <taxon>Lorisiformes</taxon>
        <taxon>Galagidae</taxon>
        <taxon>Otolemur</taxon>
    </lineage>
</organism>
<dbReference type="OMA" id="WVHDRCY"/>
<dbReference type="PANTHER" id="PTHR11716">
    <property type="entry name" value="PHOSPHOLIPASE A2 FAMILY MEMBER"/>
    <property type="match status" value="1"/>
</dbReference>
<reference evidence="14" key="2">
    <citation type="submission" date="2025-08" db="UniProtKB">
        <authorList>
            <consortium name="Ensembl"/>
        </authorList>
    </citation>
    <scope>IDENTIFICATION</scope>
</reference>
<evidence type="ECO:0000256" key="2">
    <source>
        <dbReference type="ARBA" id="ARBA00007056"/>
    </source>
</evidence>
<reference evidence="15" key="1">
    <citation type="submission" date="2011-03" db="EMBL/GenBank/DDBJ databases">
        <title>Version 3 of the genome sequence of Otolemur garnettii (Bushbaby).</title>
        <authorList>
            <consortium name="The Broad Institute Genome Sequencing Platform"/>
            <person name="Di Palma F."/>
            <person name="Johnson J."/>
            <person name="Lander E.S."/>
            <person name="Lindblad-Toh K."/>
            <person name="Jaffe D.B."/>
            <person name="Gnerre S."/>
            <person name="MacCallum I."/>
            <person name="Przybylski D."/>
            <person name="Ribeiro F.J."/>
            <person name="Burton J.N."/>
            <person name="Walker B.J."/>
            <person name="Sharpe T."/>
            <person name="Hall G."/>
        </authorList>
    </citation>
    <scope>NUCLEOTIDE SEQUENCE [LARGE SCALE GENOMIC DNA]</scope>
</reference>
<evidence type="ECO:0000256" key="5">
    <source>
        <dbReference type="ARBA" id="ARBA00023422"/>
    </source>
</evidence>
<dbReference type="GO" id="GO:0047499">
    <property type="term" value="F:calcium-independent phospholipase A2 activity"/>
    <property type="evidence" value="ECO:0007669"/>
    <property type="project" value="Ensembl"/>
</dbReference>
<comment type="catalytic activity">
    <reaction evidence="6">
        <text>1-hexadecanoyl-2-(9Z-octadecenoyl)-sn-glycero-3-phosphocholine + H2O = 1-hexadecanoyl-sn-glycero-3-phosphocholine + (9Z)-octadecenoate + H(+)</text>
        <dbReference type="Rhea" id="RHEA:38779"/>
        <dbReference type="ChEBI" id="CHEBI:15377"/>
        <dbReference type="ChEBI" id="CHEBI:15378"/>
        <dbReference type="ChEBI" id="CHEBI:30823"/>
        <dbReference type="ChEBI" id="CHEBI:72998"/>
        <dbReference type="ChEBI" id="CHEBI:73001"/>
    </reaction>
    <physiologicalReaction direction="left-to-right" evidence="6">
        <dbReference type="Rhea" id="RHEA:38780"/>
    </physiologicalReaction>
</comment>
<dbReference type="STRING" id="30611.ENSOGAP00000002191"/>
<keyword evidence="9 12" id="KW-0106">Calcium</keyword>
<name>H0WKR6_OTOGA</name>
<proteinExistence type="inferred from homology"/>
<keyword evidence="12" id="KW-0443">Lipid metabolism</keyword>
<dbReference type="InterPro" id="IPR033113">
    <property type="entry name" value="PLA2_histidine"/>
</dbReference>
<dbReference type="GO" id="GO:0005543">
    <property type="term" value="F:phospholipid binding"/>
    <property type="evidence" value="ECO:0007669"/>
    <property type="project" value="TreeGrafter"/>
</dbReference>
<evidence type="ECO:0000313" key="15">
    <source>
        <dbReference type="Proteomes" id="UP000005225"/>
    </source>
</evidence>
<dbReference type="PRINTS" id="PR00389">
    <property type="entry name" value="PHPHLIPASEA2"/>
</dbReference>
<dbReference type="Ensembl" id="ENSOGAT00000002454.2">
    <property type="protein sequence ID" value="ENSOGAP00000002191.2"/>
    <property type="gene ID" value="ENSOGAG00000002452.2"/>
</dbReference>
<evidence type="ECO:0000259" key="13">
    <source>
        <dbReference type="SMART" id="SM00085"/>
    </source>
</evidence>
<evidence type="ECO:0000256" key="4">
    <source>
        <dbReference type="ARBA" id="ARBA00023157"/>
    </source>
</evidence>
<dbReference type="InParanoid" id="H0WKR6"/>
<dbReference type="FunFam" id="1.20.90.10:FF:000001">
    <property type="entry name" value="Basic phospholipase A2 homolog"/>
    <property type="match status" value="1"/>
</dbReference>
<feature type="disulfide bond" evidence="10">
    <location>
        <begin position="72"/>
        <end position="112"/>
    </location>
</feature>
<dbReference type="SMART" id="SM00085">
    <property type="entry name" value="PA2c"/>
    <property type="match status" value="1"/>
</dbReference>
<keyword evidence="12" id="KW-0378">Hydrolase</keyword>
<dbReference type="SUPFAM" id="SSF48619">
    <property type="entry name" value="Phospholipase A2, PLA2"/>
    <property type="match status" value="1"/>
</dbReference>
<dbReference type="Proteomes" id="UP000005225">
    <property type="component" value="Unassembled WGS sequence"/>
</dbReference>
<feature type="binding site" evidence="9">
    <location>
        <position position="49"/>
    </location>
    <ligand>
        <name>Ca(2+)</name>
        <dbReference type="ChEBI" id="CHEBI:29108"/>
    </ligand>
</feature>
<dbReference type="GO" id="GO:0019370">
    <property type="term" value="P:leukotriene biosynthetic process"/>
    <property type="evidence" value="ECO:0007669"/>
    <property type="project" value="Ensembl"/>
</dbReference>
<dbReference type="InterPro" id="IPR001211">
    <property type="entry name" value="PLA2"/>
</dbReference>
<dbReference type="PROSITE" id="PS00118">
    <property type="entry name" value="PA2_HIS"/>
    <property type="match status" value="1"/>
</dbReference>
<feature type="signal peptide" evidence="12">
    <location>
        <begin position="1"/>
        <end position="20"/>
    </location>
</feature>
<evidence type="ECO:0000256" key="6">
    <source>
        <dbReference type="ARBA" id="ARBA00048699"/>
    </source>
</evidence>
<evidence type="ECO:0000313" key="14">
    <source>
        <dbReference type="Ensembl" id="ENSOGAP00000002191.2"/>
    </source>
</evidence>
<dbReference type="AlphaFoldDB" id="H0WKR6"/>
<dbReference type="GO" id="GO:0050482">
    <property type="term" value="P:arachidonate secretion"/>
    <property type="evidence" value="ECO:0007669"/>
    <property type="project" value="InterPro"/>
</dbReference>
<dbReference type="EMBL" id="AAQR03020774">
    <property type="status" value="NOT_ANNOTATED_CDS"/>
    <property type="molecule type" value="Genomic_DNA"/>
</dbReference>
<keyword evidence="9" id="KW-0479">Metal-binding</keyword>
<feature type="disulfide bond" evidence="10">
    <location>
        <begin position="99"/>
        <end position="110"/>
    </location>
</feature>
<keyword evidence="4 10" id="KW-1015">Disulfide bond</keyword>
<dbReference type="GO" id="GO:0070374">
    <property type="term" value="P:positive regulation of ERK1 and ERK2 cascade"/>
    <property type="evidence" value="ECO:0007669"/>
    <property type="project" value="Ensembl"/>
</dbReference>
<feature type="domain" description="Phospholipase A2-like central" evidence="13">
    <location>
        <begin position="21"/>
        <end position="140"/>
    </location>
</feature>
<comment type="cofactor">
    <cofactor evidence="9">
        <name>Ca(2+)</name>
        <dbReference type="ChEBI" id="CHEBI:29108"/>
    </cofactor>
    <text evidence="9">Binds 1 Ca(2+) ion per subunit.</text>
</comment>
<evidence type="ECO:0000256" key="11">
    <source>
        <dbReference type="RuleBase" id="RU003654"/>
    </source>
</evidence>
<feature type="binding site" evidence="9">
    <location>
        <position position="70"/>
    </location>
    <ligand>
        <name>Ca(2+)</name>
        <dbReference type="ChEBI" id="CHEBI:29108"/>
    </ligand>
</feature>
<comment type="catalytic activity">
    <reaction evidence="5">
        <text>a 1,2-diacyl-sn-glycero-3-phosphocholine + H2O = a 1-acyl-sn-glycero-3-phosphocholine + a fatty acid + H(+)</text>
        <dbReference type="Rhea" id="RHEA:15801"/>
        <dbReference type="ChEBI" id="CHEBI:15377"/>
        <dbReference type="ChEBI" id="CHEBI:15378"/>
        <dbReference type="ChEBI" id="CHEBI:28868"/>
        <dbReference type="ChEBI" id="CHEBI:57643"/>
        <dbReference type="ChEBI" id="CHEBI:58168"/>
        <dbReference type="EC" id="3.1.1.4"/>
    </reaction>
    <physiologicalReaction direction="left-to-right" evidence="5">
        <dbReference type="Rhea" id="RHEA:15802"/>
    </physiologicalReaction>
</comment>
<feature type="chain" id="PRO_5001390593" description="Phospholipase A2" evidence="12">
    <location>
        <begin position="21"/>
        <end position="140"/>
    </location>
</feature>
<keyword evidence="12" id="KW-0732">Signal</keyword>
<evidence type="ECO:0000256" key="1">
    <source>
        <dbReference type="ARBA" id="ARBA00004613"/>
    </source>
</evidence>
<feature type="active site" evidence="8">
    <location>
        <position position="113"/>
    </location>
</feature>
<sequence>MKGLLPLAWFLACSVPTVPGGLLELQAMIKDVTGKNALRNYGFYGCYCGWGGRGTPKDATDWDRCCWVHDRCYGQLEEEGCSVRTESYKYRSSQGLVTCERGSFCGMQLCSCDRKFVYCLKRNLWSYNPRYRYFFNLFCF</sequence>
<evidence type="ECO:0000256" key="3">
    <source>
        <dbReference type="ARBA" id="ARBA00022525"/>
    </source>
</evidence>
<feature type="disulfide bond" evidence="10">
    <location>
        <begin position="81"/>
        <end position="105"/>
    </location>
</feature>
<evidence type="ECO:0000256" key="8">
    <source>
        <dbReference type="PIRSR" id="PIRSR601211-1"/>
    </source>
</evidence>
<evidence type="ECO:0000256" key="12">
    <source>
        <dbReference type="RuleBase" id="RU361236"/>
    </source>
</evidence>
<comment type="subcellular location">
    <subcellularLocation>
        <location evidence="1 12">Secreted</location>
    </subcellularLocation>
</comment>
<dbReference type="Pfam" id="PF00068">
    <property type="entry name" value="Phospholip_A2_1"/>
    <property type="match status" value="1"/>
</dbReference>
<dbReference type="GO" id="GO:0042130">
    <property type="term" value="P:negative regulation of T cell proliferation"/>
    <property type="evidence" value="ECO:0007669"/>
    <property type="project" value="TreeGrafter"/>
</dbReference>
<evidence type="ECO:0000256" key="10">
    <source>
        <dbReference type="PIRSR" id="PIRSR601211-3"/>
    </source>
</evidence>
<dbReference type="GO" id="GO:0034638">
    <property type="term" value="P:phosphatidylcholine catabolic process"/>
    <property type="evidence" value="ECO:0007669"/>
    <property type="project" value="Ensembl"/>
</dbReference>